<reference evidence="3" key="1">
    <citation type="submission" date="2021-07" db="EMBL/GenBank/DDBJ databases">
        <authorList>
            <person name="Catto M.A."/>
            <person name="Jacobson A."/>
            <person name="Kennedy G."/>
            <person name="Labadie P."/>
            <person name="Hunt B.G."/>
            <person name="Srinivasan R."/>
        </authorList>
    </citation>
    <scope>NUCLEOTIDE SEQUENCE</scope>
    <source>
        <strain evidence="3">PL_HMW_Pooled</strain>
        <tissue evidence="3">Head</tissue>
    </source>
</reference>
<dbReference type="PANTHER" id="PTHR15026:SF0">
    <property type="entry name" value="GUIDED ENTRY OF TAIL-ANCHORED PROTEINS FACTOR CAMLG"/>
    <property type="match status" value="1"/>
</dbReference>
<dbReference type="GO" id="GO:0043529">
    <property type="term" value="C:GET complex"/>
    <property type="evidence" value="ECO:0007669"/>
    <property type="project" value="TreeGrafter"/>
</dbReference>
<protein>
    <submittedName>
        <fullName evidence="3">Calcium signal-modulating cyclophilin ligand</fullName>
    </submittedName>
</protein>
<sequence>MSEAAARREARRKRILENSESRLRVISGLNKTDNVEVFSEDTFDEGCSPSLKIGEIPQNSEEEKKPDGFSESSNDPLNPAFLRQTGSSHSLISTVFGTQILLIFLAVLVRIILSTCHGYWIGESVFVPIFTLHLLKYCGFSLRLDSRNSGGGIINAVLLLSGLPPQHISRFLQIMGGLKEIMEDFYIYFFSFIIFHVFLELITQ</sequence>
<dbReference type="PANTHER" id="PTHR15026">
    <property type="entry name" value="CALCIUM-SIGNAL MODULATING CYCLOPHILIN LIGAND CAML"/>
    <property type="match status" value="1"/>
</dbReference>
<feature type="transmembrane region" description="Helical" evidence="2">
    <location>
        <begin position="91"/>
        <end position="113"/>
    </location>
</feature>
<proteinExistence type="predicted"/>
<reference evidence="3" key="2">
    <citation type="journal article" date="2023" name="BMC Genomics">
        <title>Pest status, molecular evolution, and epigenetic factors derived from the genome assembly of Frankliniella fusca, a thysanopteran phytovirus vector.</title>
        <authorList>
            <person name="Catto M.A."/>
            <person name="Labadie P.E."/>
            <person name="Jacobson A.L."/>
            <person name="Kennedy G.G."/>
            <person name="Srinivasan R."/>
            <person name="Hunt B.G."/>
        </authorList>
    </citation>
    <scope>NUCLEOTIDE SEQUENCE</scope>
    <source>
        <strain evidence="3">PL_HMW_Pooled</strain>
    </source>
</reference>
<name>A0AAE1GY45_9NEOP</name>
<keyword evidence="2" id="KW-0812">Transmembrane</keyword>
<dbReference type="EMBL" id="JAHWGI010000215">
    <property type="protein sequence ID" value="KAK3910948.1"/>
    <property type="molecule type" value="Genomic_DNA"/>
</dbReference>
<comment type="caution">
    <text evidence="3">The sequence shown here is derived from an EMBL/GenBank/DDBJ whole genome shotgun (WGS) entry which is preliminary data.</text>
</comment>
<dbReference type="Pfam" id="PF14963">
    <property type="entry name" value="Get2_like"/>
    <property type="match status" value="1"/>
</dbReference>
<feature type="region of interest" description="Disordered" evidence="1">
    <location>
        <begin position="40"/>
        <end position="73"/>
    </location>
</feature>
<gene>
    <name evidence="3" type="ORF">KUF71_020652</name>
</gene>
<evidence type="ECO:0000256" key="1">
    <source>
        <dbReference type="SAM" id="MobiDB-lite"/>
    </source>
</evidence>
<evidence type="ECO:0000256" key="2">
    <source>
        <dbReference type="SAM" id="Phobius"/>
    </source>
</evidence>
<evidence type="ECO:0000313" key="4">
    <source>
        <dbReference type="Proteomes" id="UP001219518"/>
    </source>
</evidence>
<keyword evidence="2" id="KW-1133">Transmembrane helix</keyword>
<organism evidence="3 4">
    <name type="scientific">Frankliniella fusca</name>
    <dbReference type="NCBI Taxonomy" id="407009"/>
    <lineage>
        <taxon>Eukaryota</taxon>
        <taxon>Metazoa</taxon>
        <taxon>Ecdysozoa</taxon>
        <taxon>Arthropoda</taxon>
        <taxon>Hexapoda</taxon>
        <taxon>Insecta</taxon>
        <taxon>Pterygota</taxon>
        <taxon>Neoptera</taxon>
        <taxon>Paraneoptera</taxon>
        <taxon>Thysanoptera</taxon>
        <taxon>Terebrantia</taxon>
        <taxon>Thripoidea</taxon>
        <taxon>Thripidae</taxon>
        <taxon>Frankliniella</taxon>
    </lineage>
</organism>
<dbReference type="GO" id="GO:0071816">
    <property type="term" value="P:tail-anchored membrane protein insertion into ER membrane"/>
    <property type="evidence" value="ECO:0007669"/>
    <property type="project" value="TreeGrafter"/>
</dbReference>
<dbReference type="InterPro" id="IPR016719">
    <property type="entry name" value="CAMLG"/>
</dbReference>
<keyword evidence="4" id="KW-1185">Reference proteome</keyword>
<evidence type="ECO:0000313" key="3">
    <source>
        <dbReference type="EMBL" id="KAK3910948.1"/>
    </source>
</evidence>
<dbReference type="AlphaFoldDB" id="A0AAE1GY45"/>
<feature type="transmembrane region" description="Helical" evidence="2">
    <location>
        <begin position="185"/>
        <end position="203"/>
    </location>
</feature>
<dbReference type="Proteomes" id="UP001219518">
    <property type="component" value="Unassembled WGS sequence"/>
</dbReference>
<accession>A0AAE1GY45</accession>
<keyword evidence="2" id="KW-0472">Membrane</keyword>
<feature type="transmembrane region" description="Helical" evidence="2">
    <location>
        <begin position="119"/>
        <end position="137"/>
    </location>
</feature>